<keyword evidence="2" id="KW-1185">Reference proteome</keyword>
<proteinExistence type="predicted"/>
<evidence type="ECO:0000313" key="1">
    <source>
        <dbReference type="EMBL" id="EMD89547.1"/>
    </source>
</evidence>
<name>M2UNP7_COCH5</name>
<reference evidence="2" key="2">
    <citation type="journal article" date="2013" name="PLoS Genet.">
        <title>Comparative genome structure, secondary metabolite, and effector coding capacity across Cochliobolus pathogens.</title>
        <authorList>
            <person name="Condon B.J."/>
            <person name="Leng Y."/>
            <person name="Wu D."/>
            <person name="Bushley K.E."/>
            <person name="Ohm R.A."/>
            <person name="Otillar R."/>
            <person name="Martin J."/>
            <person name="Schackwitz W."/>
            <person name="Grimwood J."/>
            <person name="MohdZainudin N."/>
            <person name="Xue C."/>
            <person name="Wang R."/>
            <person name="Manning V.A."/>
            <person name="Dhillon B."/>
            <person name="Tu Z.J."/>
            <person name="Steffenson B.J."/>
            <person name="Salamov A."/>
            <person name="Sun H."/>
            <person name="Lowry S."/>
            <person name="LaButti K."/>
            <person name="Han J."/>
            <person name="Copeland A."/>
            <person name="Lindquist E."/>
            <person name="Barry K."/>
            <person name="Schmutz J."/>
            <person name="Baker S.E."/>
            <person name="Ciuffetti L.M."/>
            <person name="Grigoriev I.V."/>
            <person name="Zhong S."/>
            <person name="Turgeon B.G."/>
        </authorList>
    </citation>
    <scope>NUCLEOTIDE SEQUENCE [LARGE SCALE GENOMIC DNA]</scope>
    <source>
        <strain evidence="2">C5 / ATCC 48332 / race O</strain>
    </source>
</reference>
<sequence length="66" mass="7089">VTENGKSGHCWSNEIIAGNHDTSIPTIATPVVFVHSGPSSHTSQRNFLSLQSKGFLRSAKQLAKRG</sequence>
<accession>M2UNP7</accession>
<dbReference type="AlphaFoldDB" id="M2UNP7"/>
<gene>
    <name evidence="1" type="ORF">COCHEDRAFT_1021887</name>
</gene>
<evidence type="ECO:0000313" key="2">
    <source>
        <dbReference type="Proteomes" id="UP000016936"/>
    </source>
</evidence>
<organism evidence="1 2">
    <name type="scientific">Cochliobolus heterostrophus (strain C5 / ATCC 48332 / race O)</name>
    <name type="common">Southern corn leaf blight fungus</name>
    <name type="synonym">Bipolaris maydis</name>
    <dbReference type="NCBI Taxonomy" id="701091"/>
    <lineage>
        <taxon>Eukaryota</taxon>
        <taxon>Fungi</taxon>
        <taxon>Dikarya</taxon>
        <taxon>Ascomycota</taxon>
        <taxon>Pezizomycotina</taxon>
        <taxon>Dothideomycetes</taxon>
        <taxon>Pleosporomycetidae</taxon>
        <taxon>Pleosporales</taxon>
        <taxon>Pleosporineae</taxon>
        <taxon>Pleosporaceae</taxon>
        <taxon>Bipolaris</taxon>
    </lineage>
</organism>
<protein>
    <submittedName>
        <fullName evidence="1">Uncharacterized protein</fullName>
    </submittedName>
</protein>
<feature type="non-terminal residue" evidence="1">
    <location>
        <position position="1"/>
    </location>
</feature>
<reference evidence="1 2" key="1">
    <citation type="journal article" date="2012" name="PLoS Pathog.">
        <title>Diverse lifestyles and strategies of plant pathogenesis encoded in the genomes of eighteen Dothideomycetes fungi.</title>
        <authorList>
            <person name="Ohm R.A."/>
            <person name="Feau N."/>
            <person name="Henrissat B."/>
            <person name="Schoch C.L."/>
            <person name="Horwitz B.A."/>
            <person name="Barry K.W."/>
            <person name="Condon B.J."/>
            <person name="Copeland A.C."/>
            <person name="Dhillon B."/>
            <person name="Glaser F."/>
            <person name="Hesse C.N."/>
            <person name="Kosti I."/>
            <person name="LaButti K."/>
            <person name="Lindquist E.A."/>
            <person name="Lucas S."/>
            <person name="Salamov A.A."/>
            <person name="Bradshaw R.E."/>
            <person name="Ciuffetti L."/>
            <person name="Hamelin R.C."/>
            <person name="Kema G.H.J."/>
            <person name="Lawrence C."/>
            <person name="Scott J.A."/>
            <person name="Spatafora J.W."/>
            <person name="Turgeon B.G."/>
            <person name="de Wit P.J.G.M."/>
            <person name="Zhong S."/>
            <person name="Goodwin S.B."/>
            <person name="Grigoriev I.V."/>
        </authorList>
    </citation>
    <scope>NUCLEOTIDE SEQUENCE [LARGE SCALE GENOMIC DNA]</scope>
    <source>
        <strain evidence="2">C5 / ATCC 48332 / race O</strain>
    </source>
</reference>
<dbReference type="EMBL" id="KB445578">
    <property type="protein sequence ID" value="EMD89547.1"/>
    <property type="molecule type" value="Genomic_DNA"/>
</dbReference>
<dbReference type="HOGENOM" id="CLU_2838050_0_0_1"/>
<dbReference type="Proteomes" id="UP000016936">
    <property type="component" value="Unassembled WGS sequence"/>
</dbReference>